<evidence type="ECO:0000256" key="10">
    <source>
        <dbReference type="SAM" id="Phobius"/>
    </source>
</evidence>
<evidence type="ECO:0000256" key="5">
    <source>
        <dbReference type="ARBA" id="ARBA00022970"/>
    </source>
</evidence>
<comment type="caution">
    <text evidence="12">The sequence shown here is derived from an EMBL/GenBank/DDBJ whole genome shotgun (WGS) entry which is preliminary data.</text>
</comment>
<feature type="transmembrane region" description="Helical" evidence="10">
    <location>
        <begin position="551"/>
        <end position="574"/>
    </location>
</feature>
<feature type="transmembrane region" description="Helical" evidence="10">
    <location>
        <begin position="120"/>
        <end position="137"/>
    </location>
</feature>
<evidence type="ECO:0000259" key="11">
    <source>
        <dbReference type="Pfam" id="PF13906"/>
    </source>
</evidence>
<comment type="subcellular location">
    <subcellularLocation>
        <location evidence="1">Endomembrane system</location>
        <topology evidence="1">Multi-pass membrane protein</topology>
    </subcellularLocation>
</comment>
<feature type="transmembrane region" description="Helical" evidence="10">
    <location>
        <begin position="236"/>
        <end position="259"/>
    </location>
</feature>
<feature type="domain" description="Cationic amino acid transporter C-terminal" evidence="11">
    <location>
        <begin position="614"/>
        <end position="664"/>
    </location>
</feature>
<dbReference type="FunFam" id="1.20.1740.10:FF:000024">
    <property type="entry name" value="High affinity cationic amino acid transporter 1"/>
    <property type="match status" value="1"/>
</dbReference>
<dbReference type="EMBL" id="JAPFRF010000008">
    <property type="protein sequence ID" value="KAJ7324228.1"/>
    <property type="molecule type" value="Genomic_DNA"/>
</dbReference>
<gene>
    <name evidence="12" type="ORF">JRQ81_017248</name>
</gene>
<feature type="transmembrane region" description="Helical" evidence="10">
    <location>
        <begin position="641"/>
        <end position="662"/>
    </location>
</feature>
<evidence type="ECO:0000256" key="8">
    <source>
        <dbReference type="ARBA" id="ARBA00023180"/>
    </source>
</evidence>
<accession>A0A9Q0XQM1</accession>
<feature type="transmembrane region" description="Helical" evidence="10">
    <location>
        <begin position="58"/>
        <end position="79"/>
    </location>
</feature>
<dbReference type="FunFam" id="1.20.1740.10:FF:000010">
    <property type="entry name" value="probable cationic amino acid transporter"/>
    <property type="match status" value="1"/>
</dbReference>
<feature type="transmembrane region" description="Helical" evidence="10">
    <location>
        <begin position="271"/>
        <end position="298"/>
    </location>
</feature>
<feature type="transmembrane region" description="Helical" evidence="10">
    <location>
        <begin position="580"/>
        <end position="602"/>
    </location>
</feature>
<feature type="transmembrane region" description="Helical" evidence="10">
    <location>
        <begin position="86"/>
        <end position="108"/>
    </location>
</feature>
<keyword evidence="8" id="KW-0325">Glycoprotein</keyword>
<reference evidence="12" key="1">
    <citation type="journal article" date="2023" name="DNA Res.">
        <title>Chromosome-level genome assembly of Phrynocephalus forsythii using third-generation DNA sequencing and Hi-C analysis.</title>
        <authorList>
            <person name="Qi Y."/>
            <person name="Zhao W."/>
            <person name="Zhao Y."/>
            <person name="Niu C."/>
            <person name="Cao S."/>
            <person name="Zhang Y."/>
        </authorList>
    </citation>
    <scope>NUCLEOTIDE SEQUENCE</scope>
    <source>
        <tissue evidence="12">Muscle</tissue>
    </source>
</reference>
<dbReference type="PANTHER" id="PTHR43243:SF17">
    <property type="entry name" value="CATIONIC AMINO ACID TRANSPORTER-RELATED"/>
    <property type="match status" value="1"/>
</dbReference>
<evidence type="ECO:0000256" key="2">
    <source>
        <dbReference type="ARBA" id="ARBA00008572"/>
    </source>
</evidence>
<dbReference type="InterPro" id="IPR002293">
    <property type="entry name" value="AA/rel_permease1"/>
</dbReference>
<keyword evidence="13" id="KW-1185">Reference proteome</keyword>
<feature type="transmembrane region" description="Helical" evidence="10">
    <location>
        <begin position="614"/>
        <end position="635"/>
    </location>
</feature>
<dbReference type="InterPro" id="IPR029485">
    <property type="entry name" value="CAT_C"/>
</dbReference>
<feature type="transmembrane region" description="Helical" evidence="10">
    <location>
        <begin position="318"/>
        <end position="342"/>
    </location>
</feature>
<comment type="similarity">
    <text evidence="2">Belongs to the amino acid-polyamine-organocation (APC) superfamily. Cationic amino acid transporter (CAT) (TC 2.A.3.3) family.</text>
</comment>
<dbReference type="GO" id="GO:0005886">
    <property type="term" value="C:plasma membrane"/>
    <property type="evidence" value="ECO:0007669"/>
    <property type="project" value="TreeGrafter"/>
</dbReference>
<proteinExistence type="inferred from homology"/>
<evidence type="ECO:0000256" key="3">
    <source>
        <dbReference type="ARBA" id="ARBA00022448"/>
    </source>
</evidence>
<feature type="transmembrane region" description="Helical" evidence="10">
    <location>
        <begin position="144"/>
        <end position="165"/>
    </location>
</feature>
<keyword evidence="4 10" id="KW-0812">Transmembrane</keyword>
<dbReference type="PANTHER" id="PTHR43243">
    <property type="entry name" value="INNER MEMBRANE TRANSPORTER YGJI-RELATED"/>
    <property type="match status" value="1"/>
</dbReference>
<dbReference type="Pfam" id="PF13906">
    <property type="entry name" value="AA_permease_C"/>
    <property type="match status" value="1"/>
</dbReference>
<keyword evidence="3" id="KW-0813">Transport</keyword>
<dbReference type="Gene3D" id="1.20.1740.10">
    <property type="entry name" value="Amino acid/polyamine transporter I"/>
    <property type="match status" value="2"/>
</dbReference>
<keyword evidence="6 10" id="KW-1133">Transmembrane helix</keyword>
<evidence type="ECO:0000313" key="13">
    <source>
        <dbReference type="Proteomes" id="UP001142489"/>
    </source>
</evidence>
<dbReference type="GO" id="GO:0015171">
    <property type="term" value="F:amino acid transmembrane transporter activity"/>
    <property type="evidence" value="ECO:0007669"/>
    <property type="project" value="TreeGrafter"/>
</dbReference>
<evidence type="ECO:0000313" key="12">
    <source>
        <dbReference type="EMBL" id="KAJ7324228.1"/>
    </source>
</evidence>
<keyword evidence="7 10" id="KW-0472">Membrane</keyword>
<evidence type="ECO:0000256" key="6">
    <source>
        <dbReference type="ARBA" id="ARBA00022989"/>
    </source>
</evidence>
<organism evidence="12 13">
    <name type="scientific">Phrynocephalus forsythii</name>
    <dbReference type="NCBI Taxonomy" id="171643"/>
    <lineage>
        <taxon>Eukaryota</taxon>
        <taxon>Metazoa</taxon>
        <taxon>Chordata</taxon>
        <taxon>Craniata</taxon>
        <taxon>Vertebrata</taxon>
        <taxon>Euteleostomi</taxon>
        <taxon>Lepidosauria</taxon>
        <taxon>Squamata</taxon>
        <taxon>Bifurcata</taxon>
        <taxon>Unidentata</taxon>
        <taxon>Episquamata</taxon>
        <taxon>Toxicofera</taxon>
        <taxon>Iguania</taxon>
        <taxon>Acrodonta</taxon>
        <taxon>Agamidae</taxon>
        <taxon>Agaminae</taxon>
        <taxon>Phrynocephalus</taxon>
    </lineage>
</organism>
<feature type="transmembrane region" description="Helical" evidence="10">
    <location>
        <begin position="397"/>
        <end position="416"/>
    </location>
</feature>
<evidence type="ECO:0000256" key="4">
    <source>
        <dbReference type="ARBA" id="ARBA00022692"/>
    </source>
</evidence>
<keyword evidence="5" id="KW-0029">Amino-acid transport</keyword>
<feature type="transmembrane region" description="Helical" evidence="10">
    <location>
        <begin position="206"/>
        <end position="224"/>
    </location>
</feature>
<sequence>MSGFLSYLDPRRIQWGATWYAMHSRILRTKPVESMLEGTGTTTSHGTKLAQVLTTMDLVSLGVGSCVGTGMYVVSGLVAKEMAGPGVVVSFIIAAVASILSGVCYAEFGVRVPKTTGSAYTYSYVTVGEFVAFFIGWNLILEYLIGTAAGASALSSMVPCNFPFLITGKGEESYPDLLALAIAVVVTIIVALGVKNSVGFNNVLNVINLVVWIFIMIAGLFYVNGENWAEGQFLPFGWSGVLQGAATCFYAFIGFDIIATTGEEAKSPNTSIPYAITASLVTCLTAYVSVSIILTLMVPYNDIDTESPLMEMFAAHGFYAAKFIVAIGSVAGLTVSLLGSLFPMPRVIYAMAGDGLLFRFLSHVNSYTETPVVACIVSGFLAALLSLLVSLRDLIEMMSIGTLLAYTLVSVCVLLLRYQPESDIDGFVKFLSEEHTKKKEGILADCEKEVCSPVSEGEEFAGPPTNTCGAKNLPSLGDNEMLIGKSDKAAYNVNHPNYGTVDMTSGIEADESENIYLLKLKKLIGPRYYTMRIHLGLPGKMDRPTAATGQTVTTCVLLLFVLMFIFCSFIIFGMDYLYENSWWAILLAVLMILLIVVLVFVILQQPENPKKLPYMAPCLPFVPAFAMLVNIYLMLKLSKITWIRFAVWCFVGLLIYFGYGIWNSTLEITAREEALHQSTYQRYDVDVDPFSVEDGFTYAESENYQDWDPADEKGFSYQQMSEAKESSRTSSKSKSKGKHKQNSEVLISNDELDYSPE</sequence>
<evidence type="ECO:0000256" key="9">
    <source>
        <dbReference type="SAM" id="MobiDB-lite"/>
    </source>
</evidence>
<dbReference type="AlphaFoldDB" id="A0A9Q0XQM1"/>
<feature type="region of interest" description="Disordered" evidence="9">
    <location>
        <begin position="717"/>
        <end position="757"/>
    </location>
</feature>
<protein>
    <recommendedName>
        <fullName evidence="11">Cationic amino acid transporter C-terminal domain-containing protein</fullName>
    </recommendedName>
</protein>
<dbReference type="Proteomes" id="UP001142489">
    <property type="component" value="Unassembled WGS sequence"/>
</dbReference>
<evidence type="ECO:0000256" key="1">
    <source>
        <dbReference type="ARBA" id="ARBA00004127"/>
    </source>
</evidence>
<evidence type="ECO:0000256" key="7">
    <source>
        <dbReference type="ARBA" id="ARBA00023136"/>
    </source>
</evidence>
<feature type="transmembrane region" description="Helical" evidence="10">
    <location>
        <begin position="372"/>
        <end position="391"/>
    </location>
</feature>
<feature type="compositionally biased region" description="Basic residues" evidence="9">
    <location>
        <begin position="731"/>
        <end position="740"/>
    </location>
</feature>
<dbReference type="Pfam" id="PF13520">
    <property type="entry name" value="AA_permease_2"/>
    <property type="match status" value="1"/>
</dbReference>
<dbReference type="OrthoDB" id="3900342at2759"/>
<dbReference type="GO" id="GO:0012505">
    <property type="term" value="C:endomembrane system"/>
    <property type="evidence" value="ECO:0007669"/>
    <property type="project" value="UniProtKB-SubCell"/>
</dbReference>
<feature type="transmembrane region" description="Helical" evidence="10">
    <location>
        <begin position="177"/>
        <end position="194"/>
    </location>
</feature>
<name>A0A9Q0XQM1_9SAUR</name>